<keyword evidence="2" id="KW-1185">Reference proteome</keyword>
<dbReference type="RefSeq" id="WP_190184275.1">
    <property type="nucleotide sequence ID" value="NZ_BMVP01000004.1"/>
</dbReference>
<sequence length="109" mass="11890">MLITRLLNGAGPGLKEGINQLFRNDKATLEQLRLPPDGTVPRAASDDRVELARIDEGWDGPVLSEAISKLLSTSPTSAELRHFLEVTQYELRDQDNRVAIAKIIDGGGP</sequence>
<evidence type="ECO:0000313" key="1">
    <source>
        <dbReference type="EMBL" id="GHB54965.1"/>
    </source>
</evidence>
<accession>A0ABQ3EW00</accession>
<proteinExistence type="predicted"/>
<organism evidence="1 2">
    <name type="scientific">Streptomyces cirratus</name>
    <dbReference type="NCBI Taxonomy" id="68187"/>
    <lineage>
        <taxon>Bacteria</taxon>
        <taxon>Bacillati</taxon>
        <taxon>Actinomycetota</taxon>
        <taxon>Actinomycetes</taxon>
        <taxon>Kitasatosporales</taxon>
        <taxon>Streptomycetaceae</taxon>
        <taxon>Streptomyces</taxon>
    </lineage>
</organism>
<gene>
    <name evidence="1" type="ORF">GCM10010347_26060</name>
</gene>
<dbReference type="Proteomes" id="UP000642673">
    <property type="component" value="Unassembled WGS sequence"/>
</dbReference>
<dbReference type="EMBL" id="BMVP01000004">
    <property type="protein sequence ID" value="GHB54965.1"/>
    <property type="molecule type" value="Genomic_DNA"/>
</dbReference>
<comment type="caution">
    <text evidence="1">The sequence shown here is derived from an EMBL/GenBank/DDBJ whole genome shotgun (WGS) entry which is preliminary data.</text>
</comment>
<evidence type="ECO:0000313" key="2">
    <source>
        <dbReference type="Proteomes" id="UP000642673"/>
    </source>
</evidence>
<protein>
    <submittedName>
        <fullName evidence="1">Uncharacterized protein</fullName>
    </submittedName>
</protein>
<name>A0ABQ3EW00_9ACTN</name>
<reference evidence="2" key="1">
    <citation type="journal article" date="2019" name="Int. J. Syst. Evol. Microbiol.">
        <title>The Global Catalogue of Microorganisms (GCM) 10K type strain sequencing project: providing services to taxonomists for standard genome sequencing and annotation.</title>
        <authorList>
            <consortium name="The Broad Institute Genomics Platform"/>
            <consortium name="The Broad Institute Genome Sequencing Center for Infectious Disease"/>
            <person name="Wu L."/>
            <person name="Ma J."/>
        </authorList>
    </citation>
    <scope>NUCLEOTIDE SEQUENCE [LARGE SCALE GENOMIC DNA]</scope>
    <source>
        <strain evidence="2">JCM 4738</strain>
    </source>
</reference>